<dbReference type="GO" id="GO:0016787">
    <property type="term" value="F:hydrolase activity"/>
    <property type="evidence" value="ECO:0007669"/>
    <property type="project" value="UniProtKB-KW"/>
</dbReference>
<accession>A0ABW4TC92</accession>
<dbReference type="Proteomes" id="UP001597368">
    <property type="component" value="Unassembled WGS sequence"/>
</dbReference>
<reference evidence="2" key="1">
    <citation type="journal article" date="2019" name="Int. J. Syst. Evol. Microbiol.">
        <title>The Global Catalogue of Microorganisms (GCM) 10K type strain sequencing project: providing services to taxonomists for standard genome sequencing and annotation.</title>
        <authorList>
            <consortium name="The Broad Institute Genomics Platform"/>
            <consortium name="The Broad Institute Genome Sequencing Center for Infectious Disease"/>
            <person name="Wu L."/>
            <person name="Ma J."/>
        </authorList>
    </citation>
    <scope>NUCLEOTIDE SEQUENCE [LARGE SCALE GENOMIC DNA]</scope>
    <source>
        <strain evidence="2">ICMP 6774ER</strain>
    </source>
</reference>
<dbReference type="Gene3D" id="3.40.50.1820">
    <property type="entry name" value="alpha/beta hydrolase"/>
    <property type="match status" value="1"/>
</dbReference>
<dbReference type="SUPFAM" id="SSF53474">
    <property type="entry name" value="alpha/beta-Hydrolases"/>
    <property type="match status" value="1"/>
</dbReference>
<organism evidence="1 2">
    <name type="scientific">Nonomuraea mangrovi</name>
    <dbReference type="NCBI Taxonomy" id="2316207"/>
    <lineage>
        <taxon>Bacteria</taxon>
        <taxon>Bacillati</taxon>
        <taxon>Actinomycetota</taxon>
        <taxon>Actinomycetes</taxon>
        <taxon>Streptosporangiales</taxon>
        <taxon>Streptosporangiaceae</taxon>
        <taxon>Nonomuraea</taxon>
    </lineage>
</organism>
<dbReference type="InterPro" id="IPR029058">
    <property type="entry name" value="AB_hydrolase_fold"/>
</dbReference>
<keyword evidence="2" id="KW-1185">Reference proteome</keyword>
<sequence length="54" mass="5799">MPEGAARAYLRDPPDAELHLLDGGHWALETDLDEIVALVRAFLSRLAPGSASGR</sequence>
<evidence type="ECO:0000313" key="2">
    <source>
        <dbReference type="Proteomes" id="UP001597368"/>
    </source>
</evidence>
<comment type="caution">
    <text evidence="1">The sequence shown here is derived from an EMBL/GenBank/DDBJ whole genome shotgun (WGS) entry which is preliminary data.</text>
</comment>
<keyword evidence="1" id="KW-0378">Hydrolase</keyword>
<protein>
    <submittedName>
        <fullName evidence="1">Alpha/beta fold hydrolase</fullName>
    </submittedName>
</protein>
<evidence type="ECO:0000313" key="1">
    <source>
        <dbReference type="EMBL" id="MFD1938953.1"/>
    </source>
</evidence>
<proteinExistence type="predicted"/>
<dbReference type="RefSeq" id="WP_379581044.1">
    <property type="nucleotide sequence ID" value="NZ_JBHUFV010000079.1"/>
</dbReference>
<gene>
    <name evidence="1" type="ORF">ACFSKW_46585</name>
</gene>
<name>A0ABW4TC92_9ACTN</name>
<dbReference type="EMBL" id="JBHUFV010000079">
    <property type="protein sequence ID" value="MFD1938953.1"/>
    <property type="molecule type" value="Genomic_DNA"/>
</dbReference>